<feature type="transmembrane region" description="Helical" evidence="5">
    <location>
        <begin position="116"/>
        <end position="135"/>
    </location>
</feature>
<evidence type="ECO:0000256" key="4">
    <source>
        <dbReference type="ARBA" id="ARBA00023136"/>
    </source>
</evidence>
<feature type="domain" description="G-protein coupled receptors family 1 profile" evidence="6">
    <location>
        <begin position="1"/>
        <end position="217"/>
    </location>
</feature>
<reference evidence="7 8" key="1">
    <citation type="journal article" date="1998" name="Science">
        <title>Genome sequence of the nematode C. elegans: a platform for investigating biology.</title>
        <authorList>
            <consortium name="The C. elegans sequencing consortium"/>
            <person name="Sulson J.E."/>
            <person name="Waterston R."/>
        </authorList>
    </citation>
    <scope>NUCLEOTIDE SEQUENCE [LARGE SCALE GENOMIC DNA]</scope>
    <source>
        <strain evidence="7 8">Bristol N2</strain>
    </source>
</reference>
<dbReference type="RefSeq" id="NP_507166.3">
    <property type="nucleotide sequence ID" value="NM_074765.4"/>
</dbReference>
<dbReference type="Proteomes" id="UP000001940">
    <property type="component" value="Chromosome V"/>
</dbReference>
<sequence length="247" mass="28373">MIAMKYIQCITKVTERLAIWYAVAMAVLRCLFIKLPINKKIYGLVHSKNGIRLLISVTAAILPSGVTTYFEVTLKETNNIWTPPPNCHNFPSNFSQIEYAIETTNFYNTLQLVEGIFFKIIPSIILQTATIFLVMKLKKTKILVNQKVRSTTDRDRSTKLVNFMSISFLIAILPHGILYIIDAYLNHILGFSILIVRFATIFQFINTINATVHLLLCYFMSSQYRRTVRSIIRKNNTSVCTIEHLLK</sequence>
<dbReference type="GO" id="GO:0016020">
    <property type="term" value="C:membrane"/>
    <property type="evidence" value="ECO:0007669"/>
    <property type="project" value="UniProtKB-SubCell"/>
</dbReference>
<keyword evidence="3 5" id="KW-1133">Transmembrane helix</keyword>
<keyword evidence="8" id="KW-1185">Reference proteome</keyword>
<dbReference type="PhylomeDB" id="Q9XU48"/>
<dbReference type="eggNOG" id="KOG3098">
    <property type="taxonomic scope" value="Eukaryota"/>
</dbReference>
<dbReference type="InterPro" id="IPR019427">
    <property type="entry name" value="7TM_GPCR_serpentine_rcpt_Srw"/>
</dbReference>
<protein>
    <submittedName>
        <fullName evidence="7">G-protein coupled receptors family 1 profile domain-containing protein</fullName>
    </submittedName>
</protein>
<dbReference type="PROSITE" id="PS50262">
    <property type="entry name" value="G_PROTEIN_RECEP_F1_2"/>
    <property type="match status" value="1"/>
</dbReference>
<dbReference type="HOGENOM" id="CLU_043715_0_3_1"/>
<keyword evidence="2 5" id="KW-0812">Transmembrane</keyword>
<dbReference type="AGR" id="WB:WBGene00005782"/>
<keyword evidence="7" id="KW-0675">Receptor</keyword>
<dbReference type="AlphaFoldDB" id="Q9XU48"/>
<evidence type="ECO:0000259" key="6">
    <source>
        <dbReference type="PROSITE" id="PS50262"/>
    </source>
</evidence>
<dbReference type="CTD" id="188301"/>
<accession>Q9XU48</accession>
<proteinExistence type="predicted"/>
<organism evidence="7 8">
    <name type="scientific">Caenorhabditis elegans</name>
    <dbReference type="NCBI Taxonomy" id="6239"/>
    <lineage>
        <taxon>Eukaryota</taxon>
        <taxon>Metazoa</taxon>
        <taxon>Ecdysozoa</taxon>
        <taxon>Nematoda</taxon>
        <taxon>Chromadorea</taxon>
        <taxon>Rhabditida</taxon>
        <taxon>Rhabditina</taxon>
        <taxon>Rhabditomorpha</taxon>
        <taxon>Rhabditoidea</taxon>
        <taxon>Rhabditidae</taxon>
        <taxon>Peloderinae</taxon>
        <taxon>Caenorhabditis</taxon>
    </lineage>
</organism>
<dbReference type="PIR" id="T24706">
    <property type="entry name" value="T24706"/>
</dbReference>
<dbReference type="Pfam" id="PF10324">
    <property type="entry name" value="7TM_GPCR_Srw"/>
    <property type="match status" value="1"/>
</dbReference>
<name>Q9XU48_CAEEL</name>
<evidence type="ECO:0000313" key="9">
    <source>
        <dbReference type="WormBase" id="T08G3.10"/>
    </source>
</evidence>
<dbReference type="SUPFAM" id="SSF81321">
    <property type="entry name" value="Family A G protein-coupled receptor-like"/>
    <property type="match status" value="1"/>
</dbReference>
<evidence type="ECO:0000313" key="8">
    <source>
        <dbReference type="Proteomes" id="UP000001940"/>
    </source>
</evidence>
<evidence type="ECO:0000256" key="3">
    <source>
        <dbReference type="ARBA" id="ARBA00022989"/>
    </source>
</evidence>
<dbReference type="PANTHER" id="PTHR22751:SF13">
    <property type="entry name" value="G-PROTEIN COUPLED RECEPTORS FAMILY 1 PROFILE DOMAIN-CONTAINING PROTEIN"/>
    <property type="match status" value="1"/>
</dbReference>
<dbReference type="KEGG" id="cel:CELE_T08G3.10"/>
<evidence type="ECO:0000256" key="2">
    <source>
        <dbReference type="ARBA" id="ARBA00022692"/>
    </source>
</evidence>
<evidence type="ECO:0000256" key="5">
    <source>
        <dbReference type="SAM" id="Phobius"/>
    </source>
</evidence>
<dbReference type="InParanoid" id="Q9XU48"/>
<evidence type="ECO:0000256" key="1">
    <source>
        <dbReference type="ARBA" id="ARBA00004370"/>
    </source>
</evidence>
<dbReference type="UCSC" id="T08G3.10">
    <property type="organism name" value="c. elegans"/>
</dbReference>
<dbReference type="EMBL" id="BX284605">
    <property type="protein sequence ID" value="CAB05799.3"/>
    <property type="molecule type" value="Genomic_DNA"/>
</dbReference>
<comment type="subcellular location">
    <subcellularLocation>
        <location evidence="1">Membrane</location>
    </subcellularLocation>
</comment>
<gene>
    <name evidence="7 9" type="primary">srw-35</name>
    <name evidence="7" type="ORF">CELE_T08G3.10</name>
    <name evidence="9" type="ORF">T08G3.10</name>
</gene>
<dbReference type="PaxDb" id="6239-T08G3.10"/>
<dbReference type="GeneID" id="188301"/>
<dbReference type="STRING" id="6239.T08G3.10.1"/>
<keyword evidence="4 5" id="KW-0472">Membrane</keyword>
<dbReference type="InterPro" id="IPR017452">
    <property type="entry name" value="GPCR_Rhodpsn_7TM"/>
</dbReference>
<evidence type="ECO:0000313" key="7">
    <source>
        <dbReference type="EMBL" id="CAB05799.3"/>
    </source>
</evidence>
<feature type="transmembrane region" description="Helical" evidence="5">
    <location>
        <begin position="160"/>
        <end position="181"/>
    </location>
</feature>
<dbReference type="PANTHER" id="PTHR22751">
    <property type="entry name" value="G-PROTEIN COUPLED RECEPTOR-RELATED"/>
    <property type="match status" value="1"/>
</dbReference>
<dbReference type="Gene3D" id="1.20.1070.10">
    <property type="entry name" value="Rhodopsin 7-helix transmembrane proteins"/>
    <property type="match status" value="1"/>
</dbReference>
<feature type="transmembrane region" description="Helical" evidence="5">
    <location>
        <begin position="49"/>
        <end position="70"/>
    </location>
</feature>
<dbReference type="OrthoDB" id="5864054at2759"/>
<feature type="transmembrane region" description="Helical" evidence="5">
    <location>
        <begin position="187"/>
        <end position="220"/>
    </location>
</feature>
<dbReference type="GO" id="GO:0008528">
    <property type="term" value="F:G protein-coupled peptide receptor activity"/>
    <property type="evidence" value="ECO:0007669"/>
    <property type="project" value="InterPro"/>
</dbReference>
<dbReference type="SMR" id="Q9XU48"/>
<dbReference type="WormBase" id="T08G3.10">
    <property type="protein sequence ID" value="CE52097"/>
    <property type="gene ID" value="WBGene00005782"/>
    <property type="gene designation" value="srw-35"/>
</dbReference>